<proteinExistence type="predicted"/>
<feature type="region of interest" description="Disordered" evidence="1">
    <location>
        <begin position="249"/>
        <end position="287"/>
    </location>
</feature>
<sequence>MTTVAEDDGRPSSDERNVCVPQQLLEANELLKSINRRLEDCALEWQAEISRKQWRMFNSKAMIGAAHLTERSALLARTYFRQKNLDEAFKHLLSCNKIFSEYLNDFIDLLRGDLSDSNVEERNVQDDRCRGATEQIDDSKDSKDTRTEETTGENRFPSTDDRGSSTGETIRDYLDNFVTVQNSFTDVIKAKLDFDTKFLGFEAVLHKATVSMSSEPLCLCQYSSSNMPSTRGRKLRSVTVDRRRNRTITKTKRLTGPARNRSSRKRKREESSIIIGDSGDRPLVDID</sequence>
<feature type="compositionally biased region" description="Basic and acidic residues" evidence="1">
    <location>
        <begin position="278"/>
        <end position="287"/>
    </location>
</feature>
<feature type="region of interest" description="Disordered" evidence="1">
    <location>
        <begin position="121"/>
        <end position="167"/>
    </location>
</feature>
<dbReference type="GeneID" id="108631213"/>
<protein>
    <submittedName>
        <fullName evidence="3">Uncharacterized protein LOC108631213</fullName>
    </submittedName>
</protein>
<name>A0AAJ7JDQ7_9HYME</name>
<feature type="compositionally biased region" description="Basic and acidic residues" evidence="1">
    <location>
        <begin position="158"/>
        <end position="167"/>
    </location>
</feature>
<keyword evidence="2" id="KW-1185">Reference proteome</keyword>
<evidence type="ECO:0000256" key="1">
    <source>
        <dbReference type="SAM" id="MobiDB-lite"/>
    </source>
</evidence>
<reference evidence="3" key="1">
    <citation type="submission" date="2025-08" db="UniProtKB">
        <authorList>
            <consortium name="RefSeq"/>
        </authorList>
    </citation>
    <scope>IDENTIFICATION</scope>
    <source>
        <tissue evidence="3">Whole body</tissue>
    </source>
</reference>
<evidence type="ECO:0000313" key="2">
    <source>
        <dbReference type="Proteomes" id="UP000694925"/>
    </source>
</evidence>
<dbReference type="Proteomes" id="UP000694925">
    <property type="component" value="Unplaced"/>
</dbReference>
<evidence type="ECO:0000313" key="3">
    <source>
        <dbReference type="RefSeq" id="XP_017890452.1"/>
    </source>
</evidence>
<gene>
    <name evidence="3" type="primary">LOC108631213</name>
</gene>
<dbReference type="KEGG" id="ccal:108631213"/>
<feature type="compositionally biased region" description="Basic and acidic residues" evidence="1">
    <location>
        <begin position="121"/>
        <end position="149"/>
    </location>
</feature>
<accession>A0AAJ7JDQ7</accession>
<dbReference type="AlphaFoldDB" id="A0AAJ7JDQ7"/>
<dbReference type="RefSeq" id="XP_017890452.1">
    <property type="nucleotide sequence ID" value="XM_018034963.2"/>
</dbReference>
<organism evidence="2 3">
    <name type="scientific">Ceratina calcarata</name>
    <dbReference type="NCBI Taxonomy" id="156304"/>
    <lineage>
        <taxon>Eukaryota</taxon>
        <taxon>Metazoa</taxon>
        <taxon>Ecdysozoa</taxon>
        <taxon>Arthropoda</taxon>
        <taxon>Hexapoda</taxon>
        <taxon>Insecta</taxon>
        <taxon>Pterygota</taxon>
        <taxon>Neoptera</taxon>
        <taxon>Endopterygota</taxon>
        <taxon>Hymenoptera</taxon>
        <taxon>Apocrita</taxon>
        <taxon>Aculeata</taxon>
        <taxon>Apoidea</taxon>
        <taxon>Anthophila</taxon>
        <taxon>Apidae</taxon>
        <taxon>Ceratina</taxon>
        <taxon>Zadontomerus</taxon>
    </lineage>
</organism>